<sequence length="122" mass="13584">MTSFIHKSPVDILSENQKAELSKHFMTASTSDVMPHQLAVQLGIEYSEALAILADLEARGICDMKLLIYHNCDPDIPVDAIPYGTGFPDLPWTCPHCENTVESYDELSFDLMAKSKQTPEIV</sequence>
<dbReference type="EMBL" id="BJCE01000137">
    <property type="protein sequence ID" value="GCL38375.1"/>
    <property type="molecule type" value="Genomic_DNA"/>
</dbReference>
<protein>
    <submittedName>
        <fullName evidence="1">Uncharacterized protein</fullName>
    </submittedName>
</protein>
<gene>
    <name evidence="1" type="ORF">SR1949_34890</name>
</gene>
<comment type="caution">
    <text evidence="1">The sequence shown here is derived from an EMBL/GenBank/DDBJ whole genome shotgun (WGS) entry which is preliminary data.</text>
</comment>
<dbReference type="Proteomes" id="UP000300142">
    <property type="component" value="Unassembled WGS sequence"/>
</dbReference>
<dbReference type="RefSeq" id="WP_137668278.1">
    <property type="nucleotide sequence ID" value="NZ_BJCE01000137.1"/>
</dbReference>
<evidence type="ECO:0000313" key="1">
    <source>
        <dbReference type="EMBL" id="GCL38375.1"/>
    </source>
</evidence>
<name>A0A480A0A6_9CYAN</name>
<evidence type="ECO:0000313" key="2">
    <source>
        <dbReference type="Proteomes" id="UP000300142"/>
    </source>
</evidence>
<dbReference type="AlphaFoldDB" id="A0A480A0A6"/>
<keyword evidence="2" id="KW-1185">Reference proteome</keyword>
<proteinExistence type="predicted"/>
<reference evidence="2" key="1">
    <citation type="submission" date="2019-02" db="EMBL/GenBank/DDBJ databases">
        <title>Draft genome sequence of Sphaerospermopsis reniformis NIES-1949.</title>
        <authorList>
            <person name="Yamaguchi H."/>
            <person name="Suzuki S."/>
            <person name="Kawachi M."/>
        </authorList>
    </citation>
    <scope>NUCLEOTIDE SEQUENCE [LARGE SCALE GENOMIC DNA]</scope>
    <source>
        <strain evidence="2">NIES-1949</strain>
    </source>
</reference>
<accession>A0A480A0A6</accession>
<organism evidence="1 2">
    <name type="scientific">Sphaerospermopsis reniformis</name>
    <dbReference type="NCBI Taxonomy" id="531300"/>
    <lineage>
        <taxon>Bacteria</taxon>
        <taxon>Bacillati</taxon>
        <taxon>Cyanobacteriota</taxon>
        <taxon>Cyanophyceae</taxon>
        <taxon>Nostocales</taxon>
        <taxon>Aphanizomenonaceae</taxon>
        <taxon>Sphaerospermopsis</taxon>
    </lineage>
</organism>